<dbReference type="InterPro" id="IPR050243">
    <property type="entry name" value="PHP_phosphatase"/>
</dbReference>
<dbReference type="AlphaFoldDB" id="A0A9X8Y974"/>
<evidence type="ECO:0000313" key="3">
    <source>
        <dbReference type="Proteomes" id="UP000294682"/>
    </source>
</evidence>
<dbReference type="RefSeq" id="WP_242942158.1">
    <property type="nucleotide sequence ID" value="NZ_SLUK01000002.1"/>
</dbReference>
<reference evidence="2 3" key="1">
    <citation type="submission" date="2019-03" db="EMBL/GenBank/DDBJ databases">
        <title>Genomic Encyclopedia of Type Strains, Phase IV (KMG-IV): sequencing the most valuable type-strain genomes for metagenomic binning, comparative biology and taxonomic classification.</title>
        <authorList>
            <person name="Goeker M."/>
        </authorList>
    </citation>
    <scope>NUCLEOTIDE SEQUENCE [LARGE SCALE GENOMIC DNA]</scope>
    <source>
        <strain evidence="2 3">DSM 100433</strain>
    </source>
</reference>
<accession>A0A9X8Y974</accession>
<dbReference type="InterPro" id="IPR003141">
    <property type="entry name" value="Pol/His_phosphatase_N"/>
</dbReference>
<dbReference type="InterPro" id="IPR004013">
    <property type="entry name" value="PHP_dom"/>
</dbReference>
<dbReference type="Pfam" id="PF02811">
    <property type="entry name" value="PHP"/>
    <property type="match status" value="1"/>
</dbReference>
<dbReference type="Gene3D" id="3.20.20.140">
    <property type="entry name" value="Metal-dependent hydrolases"/>
    <property type="match status" value="1"/>
</dbReference>
<dbReference type="EMBL" id="SLUK01000002">
    <property type="protein sequence ID" value="TCL44655.1"/>
    <property type="molecule type" value="Genomic_DNA"/>
</dbReference>
<feature type="domain" description="Polymerase/histidinol phosphatase N-terminal" evidence="1">
    <location>
        <begin position="6"/>
        <end position="80"/>
    </location>
</feature>
<dbReference type="InterPro" id="IPR016195">
    <property type="entry name" value="Pol/histidinol_Pase-like"/>
</dbReference>
<proteinExistence type="predicted"/>
<dbReference type="SUPFAM" id="SSF89550">
    <property type="entry name" value="PHP domain-like"/>
    <property type="match status" value="1"/>
</dbReference>
<keyword evidence="2" id="KW-0378">Hydrolase</keyword>
<dbReference type="GO" id="GO:0042578">
    <property type="term" value="F:phosphoric ester hydrolase activity"/>
    <property type="evidence" value="ECO:0007669"/>
    <property type="project" value="TreeGrafter"/>
</dbReference>
<name>A0A9X8Y974_9FIRM</name>
<keyword evidence="3" id="KW-1185">Reference proteome</keyword>
<dbReference type="Pfam" id="PF13263">
    <property type="entry name" value="PHP_C"/>
    <property type="match status" value="1"/>
</dbReference>
<dbReference type="GO" id="GO:0008270">
    <property type="term" value="F:zinc ion binding"/>
    <property type="evidence" value="ECO:0007669"/>
    <property type="project" value="TreeGrafter"/>
</dbReference>
<comment type="caution">
    <text evidence="2">The sequence shown here is derived from an EMBL/GenBank/DDBJ whole genome shotgun (WGS) entry which is preliminary data.</text>
</comment>
<gene>
    <name evidence="2" type="ORF">EDD78_102281</name>
</gene>
<dbReference type="GO" id="GO:0005829">
    <property type="term" value="C:cytosol"/>
    <property type="evidence" value="ECO:0007669"/>
    <property type="project" value="TreeGrafter"/>
</dbReference>
<evidence type="ECO:0000259" key="1">
    <source>
        <dbReference type="SMART" id="SM00481"/>
    </source>
</evidence>
<dbReference type="CDD" id="cd07437">
    <property type="entry name" value="PHP_HisPPase_Ycdx_like"/>
    <property type="match status" value="1"/>
</dbReference>
<organism evidence="2 3">
    <name type="scientific">Harryflintia acetispora</name>
    <dbReference type="NCBI Taxonomy" id="1849041"/>
    <lineage>
        <taxon>Bacteria</taxon>
        <taxon>Bacillati</taxon>
        <taxon>Bacillota</taxon>
        <taxon>Clostridia</taxon>
        <taxon>Eubacteriales</taxon>
        <taxon>Oscillospiraceae</taxon>
        <taxon>Harryflintia</taxon>
    </lineage>
</organism>
<protein>
    <submittedName>
        <fullName evidence="2">Hydrolase</fullName>
    </submittedName>
</protein>
<sequence length="241" mass="26860">MIHTIADTHTHTVVSGHAYSTLTENLKAASERGLRFLGSTEHTGLMPHAAHEYYFTNMGVVPDELFGVHLLRGCEVNIIGNDGELDVSDKILSKLEWVIASMHIPVYQPSDFDGHTSAWMGVLKNPQVDVLGHPGDGRYVFDYETVIKACGEYGKIVEINSHSFGNRPGSTENCRTIALLCKKYGIPVVVNSDAHFWASIGEHTNALRMLEEIDFPEELIVNADYRRFADLITEKTGRIFE</sequence>
<dbReference type="Proteomes" id="UP000294682">
    <property type="component" value="Unassembled WGS sequence"/>
</dbReference>
<dbReference type="SMART" id="SM00481">
    <property type="entry name" value="POLIIIAc"/>
    <property type="match status" value="1"/>
</dbReference>
<dbReference type="PANTHER" id="PTHR36928:SF1">
    <property type="entry name" value="PHOSPHATASE YCDX-RELATED"/>
    <property type="match status" value="1"/>
</dbReference>
<dbReference type="NCBIfam" id="NF006702">
    <property type="entry name" value="PRK09248.1"/>
    <property type="match status" value="1"/>
</dbReference>
<dbReference type="PANTHER" id="PTHR36928">
    <property type="entry name" value="PHOSPHATASE YCDX-RELATED"/>
    <property type="match status" value="1"/>
</dbReference>
<evidence type="ECO:0000313" key="2">
    <source>
        <dbReference type="EMBL" id="TCL44655.1"/>
    </source>
</evidence>